<feature type="domain" description="F-box" evidence="2">
    <location>
        <begin position="9"/>
        <end position="45"/>
    </location>
</feature>
<dbReference type="OrthoDB" id="693880at2759"/>
<dbReference type="InterPro" id="IPR053781">
    <property type="entry name" value="F-box_AtFBL13-like"/>
</dbReference>
<proteinExistence type="predicted"/>
<evidence type="ECO:0000313" key="4">
    <source>
        <dbReference type="Proteomes" id="UP000324897"/>
    </source>
</evidence>
<feature type="region of interest" description="Disordered" evidence="1">
    <location>
        <begin position="438"/>
        <end position="458"/>
    </location>
</feature>
<dbReference type="CDD" id="cd22160">
    <property type="entry name" value="F-box_AtFBL13-like"/>
    <property type="match status" value="1"/>
</dbReference>
<gene>
    <name evidence="3" type="ORF">EJB05_26299</name>
</gene>
<dbReference type="InterPro" id="IPR055302">
    <property type="entry name" value="F-box_dom-containing"/>
</dbReference>
<comment type="caution">
    <text evidence="3">The sequence shown here is derived from an EMBL/GenBank/DDBJ whole genome shotgun (WGS) entry which is preliminary data.</text>
</comment>
<sequence>MSTAAEASGTWLLDLPDELLQRILYFVPSREAASTTVLSRRWRHLWPTPWRGGAGVYLDTRCSHEHSDGSTSTSARRNAFFRDAAAALDAHCPVRRLTIRVEEEHNYTIETFMSRRGGNDRAEEGRHDIGDVLDHPSCRGVEELHIEAYTSGSPFAGRKYHGPMSVPQSSDVVGHYKLSLGSVPSEALRELHVTNCSNLEYSPPPSAFYFPCLAVLRLRSCAVSLRNLQDTVLASPLLDTLHLDYVFITTEDCRPSYSHLDWGYDGWGTDNDDIQEAYIAPPDWILSFCSPTVTILALLNCSYDQSFTIQLDAPRVRHFRYSGHVYSFPLRSPMPELTRVDLHIIPYGDCSRFWHFLLSFQYTKILKLKFECSIDDLAVPEKSRHDELLRDAFFSNLERLEVDANYRPENKEAAAVAIGNLLQCCPTVAELSLKLDTEEPYRRPPRNRNPSEHKRTSLNRKAQLDFRQSIDHFMRRKDAVVSFGGDNANYEVTDIPGLSDKWFSCVQFHLKRVNLQFCLRQSNDFGVQLAKFFFDKAMVLEELYIDDGNHKMCEHMNRKFGGRITNPLQPCPHYKVFGGISQEAGVKLLNSSKIREGLPCNSRYEVRRENQWSRGFTILPLER</sequence>
<dbReference type="SUPFAM" id="SSF81383">
    <property type="entry name" value="F-box domain"/>
    <property type="match status" value="1"/>
</dbReference>
<dbReference type="InterPro" id="IPR001810">
    <property type="entry name" value="F-box_dom"/>
</dbReference>
<dbReference type="PANTHER" id="PTHR32141">
    <property type="match status" value="1"/>
</dbReference>
<dbReference type="PROSITE" id="PS50181">
    <property type="entry name" value="FBOX"/>
    <property type="match status" value="1"/>
</dbReference>
<reference evidence="3 4" key="1">
    <citation type="journal article" date="2019" name="Sci. Rep.">
        <title>A high-quality genome of Eragrostis curvula grass provides insights into Poaceae evolution and supports new strategies to enhance forage quality.</title>
        <authorList>
            <person name="Carballo J."/>
            <person name="Santos B.A.C.M."/>
            <person name="Zappacosta D."/>
            <person name="Garbus I."/>
            <person name="Selva J.P."/>
            <person name="Gallo C.A."/>
            <person name="Diaz A."/>
            <person name="Albertini E."/>
            <person name="Caccamo M."/>
            <person name="Echenique V."/>
        </authorList>
    </citation>
    <scope>NUCLEOTIDE SEQUENCE [LARGE SCALE GENOMIC DNA]</scope>
    <source>
        <strain evidence="4">cv. Victoria</strain>
        <tissue evidence="3">Leaf</tissue>
    </source>
</reference>
<organism evidence="3 4">
    <name type="scientific">Eragrostis curvula</name>
    <name type="common">weeping love grass</name>
    <dbReference type="NCBI Taxonomy" id="38414"/>
    <lineage>
        <taxon>Eukaryota</taxon>
        <taxon>Viridiplantae</taxon>
        <taxon>Streptophyta</taxon>
        <taxon>Embryophyta</taxon>
        <taxon>Tracheophyta</taxon>
        <taxon>Spermatophyta</taxon>
        <taxon>Magnoliopsida</taxon>
        <taxon>Liliopsida</taxon>
        <taxon>Poales</taxon>
        <taxon>Poaceae</taxon>
        <taxon>PACMAD clade</taxon>
        <taxon>Chloridoideae</taxon>
        <taxon>Eragrostideae</taxon>
        <taxon>Eragrostidinae</taxon>
        <taxon>Eragrostis</taxon>
    </lineage>
</organism>
<dbReference type="AlphaFoldDB" id="A0A5J9UKU6"/>
<name>A0A5J9UKU6_9POAL</name>
<dbReference type="InterPro" id="IPR036047">
    <property type="entry name" value="F-box-like_dom_sf"/>
</dbReference>
<dbReference type="EMBL" id="RWGY01000013">
    <property type="protein sequence ID" value="TVU23911.1"/>
    <property type="molecule type" value="Genomic_DNA"/>
</dbReference>
<dbReference type="Pfam" id="PF00646">
    <property type="entry name" value="F-box"/>
    <property type="match status" value="1"/>
</dbReference>
<protein>
    <recommendedName>
        <fullName evidence="2">F-box domain-containing protein</fullName>
    </recommendedName>
</protein>
<dbReference type="Gramene" id="TVU23911">
    <property type="protein sequence ID" value="TVU23911"/>
    <property type="gene ID" value="EJB05_26299"/>
</dbReference>
<evidence type="ECO:0000259" key="2">
    <source>
        <dbReference type="PROSITE" id="PS50181"/>
    </source>
</evidence>
<dbReference type="SUPFAM" id="SSF52047">
    <property type="entry name" value="RNI-like"/>
    <property type="match status" value="1"/>
</dbReference>
<evidence type="ECO:0000256" key="1">
    <source>
        <dbReference type="SAM" id="MobiDB-lite"/>
    </source>
</evidence>
<keyword evidence="4" id="KW-1185">Reference proteome</keyword>
<evidence type="ECO:0000313" key="3">
    <source>
        <dbReference type="EMBL" id="TVU23911.1"/>
    </source>
</evidence>
<dbReference type="Proteomes" id="UP000324897">
    <property type="component" value="Chromosome 2"/>
</dbReference>
<dbReference type="PANTHER" id="PTHR32141:SF26">
    <property type="entry name" value="OS08G0328600 PROTEIN"/>
    <property type="match status" value="1"/>
</dbReference>
<feature type="non-terminal residue" evidence="3">
    <location>
        <position position="1"/>
    </location>
</feature>
<accession>A0A5J9UKU6</accession>